<accession>A0ABS8ENA4</accession>
<dbReference type="InterPro" id="IPR025380">
    <property type="entry name" value="DUF4369"/>
</dbReference>
<reference evidence="3" key="1">
    <citation type="submission" date="2021-03" db="EMBL/GenBank/DDBJ databases">
        <title>Genome of Cognatishimia sp. F0-27.</title>
        <authorList>
            <person name="Ping X."/>
        </authorList>
    </citation>
    <scope>NUCLEOTIDE SEQUENCE [LARGE SCALE GENOMIC DNA]</scope>
    <source>
        <strain evidence="3">E313</strain>
    </source>
</reference>
<comment type="caution">
    <text evidence="2">The sequence shown here is derived from an EMBL/GenBank/DDBJ whole genome shotgun (WGS) entry which is preliminary data.</text>
</comment>
<evidence type="ECO:0000259" key="1">
    <source>
        <dbReference type="Pfam" id="PF14289"/>
    </source>
</evidence>
<dbReference type="RefSeq" id="WP_227476952.1">
    <property type="nucleotide sequence ID" value="NZ_JAFMPT010000008.1"/>
</dbReference>
<feature type="domain" description="DUF4369" evidence="1">
    <location>
        <begin position="29"/>
        <end position="127"/>
    </location>
</feature>
<dbReference type="PROSITE" id="PS51257">
    <property type="entry name" value="PROKAR_LIPOPROTEIN"/>
    <property type="match status" value="1"/>
</dbReference>
<name>A0ABS8ENA4_9FLAO</name>
<reference evidence="3" key="2">
    <citation type="submission" date="2023-07" db="EMBL/GenBank/DDBJ databases">
        <title>Genome of Winogradskyella sp. E313.</title>
        <authorList>
            <person name="Zhou Y."/>
        </authorList>
    </citation>
    <scope>NUCLEOTIDE SEQUENCE [LARGE SCALE GENOMIC DNA]</scope>
    <source>
        <strain evidence="3">E313</strain>
    </source>
</reference>
<keyword evidence="3" id="KW-1185">Reference proteome</keyword>
<protein>
    <submittedName>
        <fullName evidence="2">DUF4369 domain-containing protein</fullName>
    </submittedName>
</protein>
<proteinExistence type="predicted"/>
<evidence type="ECO:0000313" key="2">
    <source>
        <dbReference type="EMBL" id="MCC1484506.1"/>
    </source>
</evidence>
<dbReference type="Proteomes" id="UP000778797">
    <property type="component" value="Unassembled WGS sequence"/>
</dbReference>
<evidence type="ECO:0000313" key="3">
    <source>
        <dbReference type="Proteomes" id="UP000778797"/>
    </source>
</evidence>
<dbReference type="EMBL" id="JAFMPT010000008">
    <property type="protein sequence ID" value="MCC1484506.1"/>
    <property type="molecule type" value="Genomic_DNA"/>
</dbReference>
<gene>
    <name evidence="2" type="ORF">J1C55_07905</name>
</gene>
<organism evidence="2 3">
    <name type="scientific">Winogradskyella immobilis</name>
    <dbReference type="NCBI Taxonomy" id="2816852"/>
    <lineage>
        <taxon>Bacteria</taxon>
        <taxon>Pseudomonadati</taxon>
        <taxon>Bacteroidota</taxon>
        <taxon>Flavobacteriia</taxon>
        <taxon>Flavobacteriales</taxon>
        <taxon>Flavobacteriaceae</taxon>
        <taxon>Winogradskyella</taxon>
    </lineage>
</organism>
<sequence>MIKTYKCITALILIIVVASCQKETKASNFTLKGSIKDLKKGIVYLQKDGDSSNIIDLDSMVIKGQPEFTLSADIDEPLLLYVKLFQNDGEEHYIPFFADKGVMELNTSLANFNSDAKITGSKQQELLEDYLKLMSDFNNRNLDLIKANFLAQKSENSKVSDSLIAQSNRLLKLKYAATINFALNHKDSEIAPYLALYEIPNTTIRYLDTIYNNLTDPIKKSYYGKILEGAIVRYKAN</sequence>
<dbReference type="Pfam" id="PF14289">
    <property type="entry name" value="DUF4369"/>
    <property type="match status" value="1"/>
</dbReference>